<evidence type="ECO:0000313" key="3">
    <source>
        <dbReference type="Proteomes" id="UP001058003"/>
    </source>
</evidence>
<dbReference type="EMBL" id="CP073767">
    <property type="protein sequence ID" value="UWZ51135.1"/>
    <property type="molecule type" value="Genomic_DNA"/>
</dbReference>
<accession>A0A9Q9IEN6</accession>
<feature type="chain" id="PRO_5040502944" evidence="1">
    <location>
        <begin position="29"/>
        <end position="198"/>
    </location>
</feature>
<dbReference type="AlphaFoldDB" id="A0A9Q9IEN6"/>
<dbReference type="Gene3D" id="2.60.120.260">
    <property type="entry name" value="Galactose-binding domain-like"/>
    <property type="match status" value="1"/>
</dbReference>
<protein>
    <submittedName>
        <fullName evidence="2">Uncharacterized protein</fullName>
    </submittedName>
</protein>
<evidence type="ECO:0000313" key="2">
    <source>
        <dbReference type="EMBL" id="UWZ51135.1"/>
    </source>
</evidence>
<dbReference type="RefSeq" id="WP_156090068.1">
    <property type="nucleotide sequence ID" value="NZ_CP073767.1"/>
</dbReference>
<evidence type="ECO:0000256" key="1">
    <source>
        <dbReference type="SAM" id="SignalP"/>
    </source>
</evidence>
<dbReference type="OrthoDB" id="3535675at2"/>
<dbReference type="Proteomes" id="UP001058003">
    <property type="component" value="Chromosome"/>
</dbReference>
<gene>
    <name evidence="2" type="ORF">Daura_30755</name>
</gene>
<sequence length="198" mass="21937">MARRLQQALVAAVAVCAVVLGTGARAEAATYWNLNDGFETTESLWNQDGGGPEDCPRYRTCNPVDVIDDAAEAYRGTRYASILNNSGYGANWLSYGRQVRIPAGSAQCDLGAWINVDYARKTPVTMQLEVIRVSDWTYQISRTFQLTDLNQVGTWRRYSTGYWTPGPRDVFIRFVLVGQEFGVVGMRVDDVTVSCTVG</sequence>
<reference evidence="2" key="1">
    <citation type="submission" date="2021-04" db="EMBL/GenBank/DDBJ databases">
        <title>Dactylosporangium aurantiacum NRRL B-8018 full assembly.</title>
        <authorList>
            <person name="Hartkoorn R.C."/>
            <person name="Beaudoing E."/>
            <person name="Hot D."/>
        </authorList>
    </citation>
    <scope>NUCLEOTIDE SEQUENCE</scope>
    <source>
        <strain evidence="2">NRRL B-8018</strain>
    </source>
</reference>
<name>A0A9Q9IEN6_9ACTN</name>
<keyword evidence="3" id="KW-1185">Reference proteome</keyword>
<dbReference type="KEGG" id="daur:Daura_30755"/>
<proteinExistence type="predicted"/>
<keyword evidence="1" id="KW-0732">Signal</keyword>
<organism evidence="2 3">
    <name type="scientific">Dactylosporangium aurantiacum</name>
    <dbReference type="NCBI Taxonomy" id="35754"/>
    <lineage>
        <taxon>Bacteria</taxon>
        <taxon>Bacillati</taxon>
        <taxon>Actinomycetota</taxon>
        <taxon>Actinomycetes</taxon>
        <taxon>Micromonosporales</taxon>
        <taxon>Micromonosporaceae</taxon>
        <taxon>Dactylosporangium</taxon>
    </lineage>
</organism>
<feature type="signal peptide" evidence="1">
    <location>
        <begin position="1"/>
        <end position="28"/>
    </location>
</feature>